<gene>
    <name evidence="1" type="ORF">HXZ27_05920</name>
</gene>
<dbReference type="AlphaFoldDB" id="A0A7H8XG66"/>
<evidence type="ECO:0000313" key="2">
    <source>
        <dbReference type="Proteomes" id="UP000509335"/>
    </source>
</evidence>
<name>A0A7H8XG66_9ACTN</name>
<dbReference type="KEGG" id="mcab:HXZ27_05920"/>
<reference evidence="1 2" key="1">
    <citation type="submission" date="2020-07" db="EMBL/GenBank/DDBJ databases">
        <title>A bifunctional nitrone conjugated secondary metabolite targeting the ribosome.</title>
        <authorList>
            <person name="Limbrick E.M."/>
            <person name="Graf M."/>
            <person name="Derewacz D.K."/>
            <person name="Nguyen F."/>
            <person name="Spraggins J.M."/>
            <person name="Wieland M."/>
            <person name="Ynigez-Gutierrez A.E."/>
            <person name="Reisman B.J."/>
            <person name="Zinshteyn B."/>
            <person name="McCulloch K."/>
            <person name="Iverson T.M."/>
            <person name="Green R."/>
            <person name="Wilson D.N."/>
            <person name="Bachmann B.O."/>
        </authorList>
    </citation>
    <scope>NUCLEOTIDE SEQUENCE [LARGE SCALE GENOMIC DNA]</scope>
    <source>
        <strain evidence="2">aurantiaca</strain>
    </source>
</reference>
<dbReference type="CDD" id="cd00093">
    <property type="entry name" value="HTH_XRE"/>
    <property type="match status" value="1"/>
</dbReference>
<accession>A0A7H8XG66</accession>
<organism evidence="1 2">
    <name type="scientific">Micromonospora carbonacea</name>
    <dbReference type="NCBI Taxonomy" id="47853"/>
    <lineage>
        <taxon>Bacteria</taxon>
        <taxon>Bacillati</taxon>
        <taxon>Actinomycetota</taxon>
        <taxon>Actinomycetes</taxon>
        <taxon>Micromonosporales</taxon>
        <taxon>Micromonosporaceae</taxon>
        <taxon>Micromonospora</taxon>
    </lineage>
</organism>
<evidence type="ECO:0000313" key="1">
    <source>
        <dbReference type="EMBL" id="QLD23805.1"/>
    </source>
</evidence>
<protein>
    <submittedName>
        <fullName evidence="1">Helix-turn-helix transcriptional regulator</fullName>
    </submittedName>
</protein>
<sequence>MAGRRHPANRRLAWERLQRGWSYEEVAERIRTEISQAGETDTGLNANTVRRWETGERWPDPRYRKHLVAIFDKPASQLGLLTPDELAMRPQAETLHEFRRLWEMITGGDDTGWDRATVLRALFGASMLPLVAPLLSLDPQAAYAQAKAVDPDAYAEIVRCQRTLYWTSPARPLYEAAYAHTQLGSGLVRAATGTSRATLASALAESALLTARLAFFDLNQPAVAQRCYDVALAATREAGDHALAAAVLGHMAFIPAFGHDPAAARSLIDAALQHTWHGVSPAVRSWLHCVASEVEARAGAGAASRHQIDLAAAALEARPEAPAWFDYYDIGRLHSFAGYAVLAAGDHAEAARHLAESLAGLTATGAKQRSVVLADLASAHSSDGDHAADYLNQALDALNTDWYGTGLERVRAVRQVLGDSRAGLQLDDRIAALATSRAALPGS</sequence>
<dbReference type="InterPro" id="IPR010982">
    <property type="entry name" value="Lambda_DNA-bd_dom_sf"/>
</dbReference>
<dbReference type="EMBL" id="CP058322">
    <property type="protein sequence ID" value="QLD23805.1"/>
    <property type="molecule type" value="Genomic_DNA"/>
</dbReference>
<dbReference type="InterPro" id="IPR001387">
    <property type="entry name" value="Cro/C1-type_HTH"/>
</dbReference>
<dbReference type="SUPFAM" id="SSF47413">
    <property type="entry name" value="lambda repressor-like DNA-binding domains"/>
    <property type="match status" value="1"/>
</dbReference>
<dbReference type="GO" id="GO:0003677">
    <property type="term" value="F:DNA binding"/>
    <property type="evidence" value="ECO:0007669"/>
    <property type="project" value="InterPro"/>
</dbReference>
<dbReference type="Gene3D" id="1.10.260.40">
    <property type="entry name" value="lambda repressor-like DNA-binding domains"/>
    <property type="match status" value="1"/>
</dbReference>
<proteinExistence type="predicted"/>
<dbReference type="Proteomes" id="UP000509335">
    <property type="component" value="Chromosome"/>
</dbReference>